<name>A0A2S8G043_9BACT</name>
<sequence length="219" mass="25075">MLVPAFAWRITQSLIFDALRLDTQDFMQDLNTTFSELSAEVFRVFQSEQFLSNHTSYSTRVACSGKKDVHIRIVSNEQYLQDIDIHNESSACVELDEGTISSIELSFFNFSYHDMYDNFQHASDEATRLSNLLMENDKLRVFATQFAATQSTIDPEELYSHIISRPILHGTAILYARVILMGRRYAILEAVLEAYKDGLLPFGWDLETDSILAIRPVID</sequence>
<organism evidence="1 2">
    <name type="scientific">Blastopirellula marina</name>
    <dbReference type="NCBI Taxonomy" id="124"/>
    <lineage>
        <taxon>Bacteria</taxon>
        <taxon>Pseudomonadati</taxon>
        <taxon>Planctomycetota</taxon>
        <taxon>Planctomycetia</taxon>
        <taxon>Pirellulales</taxon>
        <taxon>Pirellulaceae</taxon>
        <taxon>Blastopirellula</taxon>
    </lineage>
</organism>
<reference evidence="1 2" key="1">
    <citation type="submission" date="2018-02" db="EMBL/GenBank/DDBJ databases">
        <title>Comparative genomes isolates from brazilian mangrove.</title>
        <authorList>
            <person name="Araujo J.E."/>
            <person name="Taketani R.G."/>
            <person name="Silva M.C.P."/>
            <person name="Loureco M.V."/>
            <person name="Andreote F.D."/>
        </authorList>
    </citation>
    <scope>NUCLEOTIDE SEQUENCE [LARGE SCALE GENOMIC DNA]</scope>
    <source>
        <strain evidence="1 2">Hex-1 MGV</strain>
    </source>
</reference>
<protein>
    <submittedName>
        <fullName evidence="1">Uncharacterized protein</fullName>
    </submittedName>
</protein>
<proteinExistence type="predicted"/>
<evidence type="ECO:0000313" key="1">
    <source>
        <dbReference type="EMBL" id="PQO37690.1"/>
    </source>
</evidence>
<dbReference type="Proteomes" id="UP000238322">
    <property type="component" value="Unassembled WGS sequence"/>
</dbReference>
<dbReference type="EMBL" id="PUHY01000005">
    <property type="protein sequence ID" value="PQO37690.1"/>
    <property type="molecule type" value="Genomic_DNA"/>
</dbReference>
<accession>A0A2S8G043</accession>
<comment type="caution">
    <text evidence="1">The sequence shown here is derived from an EMBL/GenBank/DDBJ whole genome shotgun (WGS) entry which is preliminary data.</text>
</comment>
<gene>
    <name evidence="1" type="ORF">C5Y83_07020</name>
</gene>
<dbReference type="AlphaFoldDB" id="A0A2S8G043"/>
<evidence type="ECO:0000313" key="2">
    <source>
        <dbReference type="Proteomes" id="UP000238322"/>
    </source>
</evidence>